<feature type="transmembrane region" description="Helical" evidence="1">
    <location>
        <begin position="66"/>
        <end position="86"/>
    </location>
</feature>
<sequence>MDELKEFRRFLRFMFLLMPTILTTMVLIAFFPYTGLGRIITVPFTFLVNIIIVGIAMLITYRKKWFVITKVSLTIIITTFLTIYMYPQESGPSVVWQVRQATQAIKHIDSLDRTYLHYDYEHEAEYVVALYKFRNEIPMDGTYQLYDRDEQTVSMYDYAIHNMNDIPKKLKGYHKLIWIHMMMFT</sequence>
<accession>A0ABW4RIY5</accession>
<comment type="caution">
    <text evidence="2">The sequence shown here is derived from an EMBL/GenBank/DDBJ whole genome shotgun (WGS) entry which is preliminary data.</text>
</comment>
<organism evidence="2 3">
    <name type="scientific">Paenibacillus wenxiniae</name>
    <dbReference type="NCBI Taxonomy" id="1636843"/>
    <lineage>
        <taxon>Bacteria</taxon>
        <taxon>Bacillati</taxon>
        <taxon>Bacillota</taxon>
        <taxon>Bacilli</taxon>
        <taxon>Bacillales</taxon>
        <taxon>Paenibacillaceae</taxon>
        <taxon>Paenibacillus</taxon>
    </lineage>
</organism>
<keyword evidence="1" id="KW-0472">Membrane</keyword>
<evidence type="ECO:0000256" key="1">
    <source>
        <dbReference type="SAM" id="Phobius"/>
    </source>
</evidence>
<feature type="transmembrane region" description="Helical" evidence="1">
    <location>
        <begin position="12"/>
        <end position="33"/>
    </location>
</feature>
<evidence type="ECO:0000313" key="3">
    <source>
        <dbReference type="Proteomes" id="UP001597233"/>
    </source>
</evidence>
<dbReference type="RefSeq" id="WP_347325767.1">
    <property type="nucleotide sequence ID" value="NZ_JBCGUH010000007.1"/>
</dbReference>
<keyword evidence="1" id="KW-1133">Transmembrane helix</keyword>
<feature type="transmembrane region" description="Helical" evidence="1">
    <location>
        <begin position="39"/>
        <end position="59"/>
    </location>
</feature>
<keyword evidence="3" id="KW-1185">Reference proteome</keyword>
<name>A0ABW4RIY5_9BACL</name>
<dbReference type="EMBL" id="JBHUEH010000011">
    <property type="protein sequence ID" value="MFD1885498.1"/>
    <property type="molecule type" value="Genomic_DNA"/>
</dbReference>
<dbReference type="Proteomes" id="UP001597233">
    <property type="component" value="Unassembled WGS sequence"/>
</dbReference>
<protein>
    <submittedName>
        <fullName evidence="2">Uncharacterized protein</fullName>
    </submittedName>
</protein>
<evidence type="ECO:0000313" key="2">
    <source>
        <dbReference type="EMBL" id="MFD1885498.1"/>
    </source>
</evidence>
<reference evidence="3" key="1">
    <citation type="journal article" date="2019" name="Int. J. Syst. Evol. Microbiol.">
        <title>The Global Catalogue of Microorganisms (GCM) 10K type strain sequencing project: providing services to taxonomists for standard genome sequencing and annotation.</title>
        <authorList>
            <consortium name="The Broad Institute Genomics Platform"/>
            <consortium name="The Broad Institute Genome Sequencing Center for Infectious Disease"/>
            <person name="Wu L."/>
            <person name="Ma J."/>
        </authorList>
    </citation>
    <scope>NUCLEOTIDE SEQUENCE [LARGE SCALE GENOMIC DNA]</scope>
    <source>
        <strain evidence="3">CCUG 54950</strain>
    </source>
</reference>
<keyword evidence="1" id="KW-0812">Transmembrane</keyword>
<proteinExistence type="predicted"/>
<gene>
    <name evidence="2" type="ORF">ACFSC9_08145</name>
</gene>